<proteinExistence type="predicted"/>
<reference evidence="1 2" key="1">
    <citation type="submission" date="2018-08" db="EMBL/GenBank/DDBJ databases">
        <title>A genome reference for cultivated species of the human gut microbiota.</title>
        <authorList>
            <person name="Zou Y."/>
            <person name="Xue W."/>
            <person name="Luo G."/>
        </authorList>
    </citation>
    <scope>NUCLEOTIDE SEQUENCE [LARGE SCALE GENOMIC DNA]</scope>
    <source>
        <strain evidence="1 2">AF45-14BH</strain>
    </source>
</reference>
<dbReference type="InterPro" id="IPR017034">
    <property type="entry name" value="Abi_system_AbiD/AbiF"/>
</dbReference>
<dbReference type="AlphaFoldDB" id="A0A415G2V0"/>
<dbReference type="InterPro" id="IPR011664">
    <property type="entry name" value="Abi_system_AbiD/AbiF-like"/>
</dbReference>
<dbReference type="PIRSF" id="PIRSF034934">
    <property type="entry name" value="AbiF_AbiD"/>
    <property type="match status" value="1"/>
</dbReference>
<dbReference type="Proteomes" id="UP000283497">
    <property type="component" value="Unassembled WGS sequence"/>
</dbReference>
<evidence type="ECO:0000313" key="1">
    <source>
        <dbReference type="EMBL" id="RHK32306.1"/>
    </source>
</evidence>
<gene>
    <name evidence="1" type="ORF">DW068_16755</name>
</gene>
<comment type="caution">
    <text evidence="1">The sequence shown here is derived from an EMBL/GenBank/DDBJ whole genome shotgun (WGS) entry which is preliminary data.</text>
</comment>
<sequence>MQTPKKFSSFSDQVSWISDEKGIKIKDREYAEEMLRQIGYFPLMGGYKHLFRISNTKKYKAGTSFEEIVSLYKFDAELRELFFKYLLQIERQMRSLMSYYFTEMYGAGQKQYLDANNYNNTKRNHATIVKLIATLKRATTTTDYTYINYYRKTYGEIPLWVLANVLTFGNLSKMFRVFPQSLKSKVSKNFEPLNQHQMEQFLSVLTKYRNVCAHGERLFTYRTVDAIADTPLHKKLSLPQSGNQYEKGKQDLFAVVIAFRYILPGKDFLEFKRKLIKEIDRVNREVEHISEVELLNKMGFPKNWKNITRYHLN</sequence>
<evidence type="ECO:0000313" key="2">
    <source>
        <dbReference type="Proteomes" id="UP000283497"/>
    </source>
</evidence>
<dbReference type="RefSeq" id="WP_118315356.1">
    <property type="nucleotide sequence ID" value="NZ_JAFIQQ010000178.1"/>
</dbReference>
<dbReference type="EMBL" id="QRNJ01000115">
    <property type="protein sequence ID" value="RHK32306.1"/>
    <property type="molecule type" value="Genomic_DNA"/>
</dbReference>
<dbReference type="Pfam" id="PF07751">
    <property type="entry name" value="Abi_2"/>
    <property type="match status" value="1"/>
</dbReference>
<organism evidence="1 2">
    <name type="scientific">Anaerobutyricum hallii</name>
    <dbReference type="NCBI Taxonomy" id="39488"/>
    <lineage>
        <taxon>Bacteria</taxon>
        <taxon>Bacillati</taxon>
        <taxon>Bacillota</taxon>
        <taxon>Clostridia</taxon>
        <taxon>Lachnospirales</taxon>
        <taxon>Lachnospiraceae</taxon>
        <taxon>Anaerobutyricum</taxon>
    </lineage>
</organism>
<protein>
    <submittedName>
        <fullName evidence="1">Abi family protein</fullName>
    </submittedName>
</protein>
<accession>A0A415G2V0</accession>
<name>A0A415G2V0_9FIRM</name>